<organism evidence="2 3">
    <name type="scientific">Daphnia pulex</name>
    <name type="common">Water flea</name>
    <dbReference type="NCBI Taxonomy" id="6669"/>
    <lineage>
        <taxon>Eukaryota</taxon>
        <taxon>Metazoa</taxon>
        <taxon>Ecdysozoa</taxon>
        <taxon>Arthropoda</taxon>
        <taxon>Crustacea</taxon>
        <taxon>Branchiopoda</taxon>
        <taxon>Diplostraca</taxon>
        <taxon>Cladocera</taxon>
        <taxon>Anomopoda</taxon>
        <taxon>Daphniidae</taxon>
        <taxon>Daphnia</taxon>
    </lineage>
</organism>
<dbReference type="KEGG" id="dpx:DAPPUDRAFT_121585"/>
<gene>
    <name evidence="2" type="ORF">DAPPUDRAFT_121585</name>
</gene>
<feature type="non-terminal residue" evidence="2">
    <location>
        <position position="1"/>
    </location>
</feature>
<dbReference type="EMBL" id="GL734449">
    <property type="protein sequence ID" value="EFX61527.1"/>
    <property type="molecule type" value="Genomic_DNA"/>
</dbReference>
<protein>
    <submittedName>
        <fullName evidence="2">Uncharacterized protein</fullName>
    </submittedName>
</protein>
<dbReference type="PhylomeDB" id="E9I3A3"/>
<feature type="compositionally biased region" description="Basic and acidic residues" evidence="1">
    <location>
        <begin position="149"/>
        <end position="161"/>
    </location>
</feature>
<accession>E9I3A3</accession>
<feature type="region of interest" description="Disordered" evidence="1">
    <location>
        <begin position="132"/>
        <end position="171"/>
    </location>
</feature>
<dbReference type="Proteomes" id="UP000000305">
    <property type="component" value="Unassembled WGS sequence"/>
</dbReference>
<keyword evidence="3" id="KW-1185">Reference proteome</keyword>
<evidence type="ECO:0000256" key="1">
    <source>
        <dbReference type="SAM" id="MobiDB-lite"/>
    </source>
</evidence>
<evidence type="ECO:0000313" key="3">
    <source>
        <dbReference type="Proteomes" id="UP000000305"/>
    </source>
</evidence>
<sequence length="171" mass="19513">GAVELTKKRDAGKTEFVGSLFFKDGSLDTRKYNEARDQFSKEREIRTGGYLVEIPQDLSAEDCKNPYIREFYTRHPLASNITIRPGESHEQALARQNPNQKDGQTIQLLQKLKGAIYGEHWDTARKIFNRILDVDPLQRRPPPPTQGKGEPEPKRSRRDEAPGPSNPQTEE</sequence>
<dbReference type="AlphaFoldDB" id="E9I3A3"/>
<reference evidence="2 3" key="1">
    <citation type="journal article" date="2011" name="Science">
        <title>The ecoresponsive genome of Daphnia pulex.</title>
        <authorList>
            <person name="Colbourne J.K."/>
            <person name="Pfrender M.E."/>
            <person name="Gilbert D."/>
            <person name="Thomas W.K."/>
            <person name="Tucker A."/>
            <person name="Oakley T.H."/>
            <person name="Tokishita S."/>
            <person name="Aerts A."/>
            <person name="Arnold G.J."/>
            <person name="Basu M.K."/>
            <person name="Bauer D.J."/>
            <person name="Caceres C.E."/>
            <person name="Carmel L."/>
            <person name="Casola C."/>
            <person name="Choi J.H."/>
            <person name="Detter J.C."/>
            <person name="Dong Q."/>
            <person name="Dusheyko S."/>
            <person name="Eads B.D."/>
            <person name="Frohlich T."/>
            <person name="Geiler-Samerotte K.A."/>
            <person name="Gerlach D."/>
            <person name="Hatcher P."/>
            <person name="Jogdeo S."/>
            <person name="Krijgsveld J."/>
            <person name="Kriventseva E.V."/>
            <person name="Kultz D."/>
            <person name="Laforsch C."/>
            <person name="Lindquist E."/>
            <person name="Lopez J."/>
            <person name="Manak J.R."/>
            <person name="Muller J."/>
            <person name="Pangilinan J."/>
            <person name="Patwardhan R.P."/>
            <person name="Pitluck S."/>
            <person name="Pritham E.J."/>
            <person name="Rechtsteiner A."/>
            <person name="Rho M."/>
            <person name="Rogozin I.B."/>
            <person name="Sakarya O."/>
            <person name="Salamov A."/>
            <person name="Schaack S."/>
            <person name="Shapiro H."/>
            <person name="Shiga Y."/>
            <person name="Skalitzky C."/>
            <person name="Smith Z."/>
            <person name="Souvorov A."/>
            <person name="Sung W."/>
            <person name="Tang Z."/>
            <person name="Tsuchiya D."/>
            <person name="Tu H."/>
            <person name="Vos H."/>
            <person name="Wang M."/>
            <person name="Wolf Y.I."/>
            <person name="Yamagata H."/>
            <person name="Yamada T."/>
            <person name="Ye Y."/>
            <person name="Shaw J.R."/>
            <person name="Andrews J."/>
            <person name="Crease T.J."/>
            <person name="Tang H."/>
            <person name="Lucas S.M."/>
            <person name="Robertson H.M."/>
            <person name="Bork P."/>
            <person name="Koonin E.V."/>
            <person name="Zdobnov E.M."/>
            <person name="Grigoriev I.V."/>
            <person name="Lynch M."/>
            <person name="Boore J.L."/>
        </authorList>
    </citation>
    <scope>NUCLEOTIDE SEQUENCE [LARGE SCALE GENOMIC DNA]</scope>
</reference>
<proteinExistence type="predicted"/>
<evidence type="ECO:0000313" key="2">
    <source>
        <dbReference type="EMBL" id="EFX61527.1"/>
    </source>
</evidence>
<dbReference type="InParanoid" id="E9I3A3"/>
<name>E9I3A3_DAPPU</name>
<dbReference type="HOGENOM" id="CLU_1653873_0_0_1"/>